<feature type="region of interest" description="Disordered" evidence="1">
    <location>
        <begin position="65"/>
        <end position="84"/>
    </location>
</feature>
<evidence type="ECO:0000313" key="3">
    <source>
        <dbReference type="EMBL" id="GKV15323.1"/>
    </source>
</evidence>
<keyword evidence="4" id="KW-1185">Reference proteome</keyword>
<proteinExistence type="predicted"/>
<protein>
    <submittedName>
        <fullName evidence="3">Uncharacterized protein</fullName>
    </submittedName>
</protein>
<organism evidence="3 4">
    <name type="scientific">Rubroshorea leprosula</name>
    <dbReference type="NCBI Taxonomy" id="152421"/>
    <lineage>
        <taxon>Eukaryota</taxon>
        <taxon>Viridiplantae</taxon>
        <taxon>Streptophyta</taxon>
        <taxon>Embryophyta</taxon>
        <taxon>Tracheophyta</taxon>
        <taxon>Spermatophyta</taxon>
        <taxon>Magnoliopsida</taxon>
        <taxon>eudicotyledons</taxon>
        <taxon>Gunneridae</taxon>
        <taxon>Pentapetalae</taxon>
        <taxon>rosids</taxon>
        <taxon>malvids</taxon>
        <taxon>Malvales</taxon>
        <taxon>Dipterocarpaceae</taxon>
        <taxon>Rubroshorea</taxon>
    </lineage>
</organism>
<evidence type="ECO:0000256" key="2">
    <source>
        <dbReference type="SAM" id="SignalP"/>
    </source>
</evidence>
<dbReference type="AlphaFoldDB" id="A0AAV5JL54"/>
<feature type="chain" id="PRO_5043428131" evidence="2">
    <location>
        <begin position="24"/>
        <end position="116"/>
    </location>
</feature>
<feature type="signal peptide" evidence="2">
    <location>
        <begin position="1"/>
        <end position="23"/>
    </location>
</feature>
<evidence type="ECO:0000256" key="1">
    <source>
        <dbReference type="SAM" id="MobiDB-lite"/>
    </source>
</evidence>
<reference evidence="3 4" key="1">
    <citation type="journal article" date="2021" name="Commun. Biol.">
        <title>The genome of Shorea leprosula (Dipterocarpaceae) highlights the ecological relevance of drought in aseasonal tropical rainforests.</title>
        <authorList>
            <person name="Ng K.K.S."/>
            <person name="Kobayashi M.J."/>
            <person name="Fawcett J.A."/>
            <person name="Hatakeyama M."/>
            <person name="Paape T."/>
            <person name="Ng C.H."/>
            <person name="Ang C.C."/>
            <person name="Tnah L.H."/>
            <person name="Lee C.T."/>
            <person name="Nishiyama T."/>
            <person name="Sese J."/>
            <person name="O'Brien M.J."/>
            <person name="Copetti D."/>
            <person name="Mohd Noor M.I."/>
            <person name="Ong R.C."/>
            <person name="Putra M."/>
            <person name="Sireger I.Z."/>
            <person name="Indrioko S."/>
            <person name="Kosugi Y."/>
            <person name="Izuno A."/>
            <person name="Isagi Y."/>
            <person name="Lee S.L."/>
            <person name="Shimizu K.K."/>
        </authorList>
    </citation>
    <scope>NUCLEOTIDE SEQUENCE [LARGE SCALE GENOMIC DNA]</scope>
    <source>
        <strain evidence="3">214</strain>
    </source>
</reference>
<comment type="caution">
    <text evidence="3">The sequence shown here is derived from an EMBL/GenBank/DDBJ whole genome shotgun (WGS) entry which is preliminary data.</text>
</comment>
<dbReference type="Proteomes" id="UP001054252">
    <property type="component" value="Unassembled WGS sequence"/>
</dbReference>
<keyword evidence="2" id="KW-0732">Signal</keyword>
<feature type="compositionally biased region" description="Polar residues" evidence="1">
    <location>
        <begin position="72"/>
        <end position="84"/>
    </location>
</feature>
<name>A0AAV5JL54_9ROSI</name>
<accession>A0AAV5JL54</accession>
<dbReference type="EMBL" id="BPVZ01000043">
    <property type="protein sequence ID" value="GKV15323.1"/>
    <property type="molecule type" value="Genomic_DNA"/>
</dbReference>
<gene>
    <name evidence="3" type="ORF">SLEP1_g26120</name>
</gene>
<evidence type="ECO:0000313" key="4">
    <source>
        <dbReference type="Proteomes" id="UP001054252"/>
    </source>
</evidence>
<sequence length="116" mass="12370">MPSRNRNRICSALFCPPAALVVGANCLGFGSVSFSPALPPASPPAKSGFATGKFMVDHDCHAPKPKFEARQTPYTRETGLTSTQGSELIISHPIPSKSEDQIFKILSDIIKSPSTL</sequence>